<dbReference type="AlphaFoldDB" id="A0AAE9ENG3"/>
<feature type="region of interest" description="Disordered" evidence="1">
    <location>
        <begin position="215"/>
        <end position="278"/>
    </location>
</feature>
<evidence type="ECO:0000313" key="3">
    <source>
        <dbReference type="Proteomes" id="UP000829354"/>
    </source>
</evidence>
<protein>
    <submittedName>
        <fullName evidence="2">Uncharacterized protein</fullName>
    </submittedName>
</protein>
<evidence type="ECO:0000256" key="1">
    <source>
        <dbReference type="SAM" id="MobiDB-lite"/>
    </source>
</evidence>
<evidence type="ECO:0000313" key="2">
    <source>
        <dbReference type="EMBL" id="UMM25760.1"/>
    </source>
</evidence>
<sequence length="332" mass="36746">MAPEAPELESTESPTTSNAKDAEVIILEESSEDDEVSEYSPEFNYAAEYVDSEDVMPESSTNDTYEIAARGDSEDVTADAQEAIESDGDLESENPEARESPEVATSSKAPESKNPELQDPEDVMPQTSKFQDSQKSENPEDVAPEDAPEAATSSEAPESKNPEDGSSKSPIRFSFPEHPSTSRTTPDSEATKIPLLSPGGRKPYTQVIAELVGDDDFEIPPGVSPYRNTLEGQKRMREKRVADEPTTSSRPPKTSRKKILEDVTPRKRHPLFSKSTIPKFRGDYDITTEFTKEANKKKEEEGAVADRTRRKKASTQDRIQKVMKIGQKKRGK</sequence>
<feature type="compositionally biased region" description="Basic and acidic residues" evidence="1">
    <location>
        <begin position="293"/>
        <end position="307"/>
    </location>
</feature>
<proteinExistence type="predicted"/>
<feature type="compositionally biased region" description="Acidic residues" evidence="1">
    <location>
        <begin position="74"/>
        <end position="94"/>
    </location>
</feature>
<gene>
    <name evidence="2" type="ORF">L5515_005448</name>
</gene>
<keyword evidence="3" id="KW-1185">Reference proteome</keyword>
<accession>A0AAE9ENG3</accession>
<feature type="region of interest" description="Disordered" evidence="1">
    <location>
        <begin position="1"/>
        <end position="22"/>
    </location>
</feature>
<dbReference type="EMBL" id="CP092622">
    <property type="protein sequence ID" value="UMM25760.1"/>
    <property type="molecule type" value="Genomic_DNA"/>
</dbReference>
<feature type="compositionally biased region" description="Polar residues" evidence="1">
    <location>
        <begin position="179"/>
        <end position="188"/>
    </location>
</feature>
<name>A0AAE9ENG3_CAEBR</name>
<feature type="compositionally biased region" description="Acidic residues" evidence="1">
    <location>
        <begin position="139"/>
        <end position="148"/>
    </location>
</feature>
<feature type="compositionally biased region" description="Basic and acidic residues" evidence="1">
    <location>
        <begin position="232"/>
        <end position="243"/>
    </location>
</feature>
<feature type="compositionally biased region" description="Basic and acidic residues" evidence="1">
    <location>
        <begin position="157"/>
        <end position="166"/>
    </location>
</feature>
<feature type="compositionally biased region" description="Acidic residues" evidence="1">
    <location>
        <begin position="1"/>
        <end position="10"/>
    </location>
</feature>
<feature type="region of interest" description="Disordered" evidence="1">
    <location>
        <begin position="50"/>
        <end position="202"/>
    </location>
</feature>
<dbReference type="Proteomes" id="UP000829354">
    <property type="component" value="Chromosome III"/>
</dbReference>
<organism evidence="2 3">
    <name type="scientific">Caenorhabditis briggsae</name>
    <dbReference type="NCBI Taxonomy" id="6238"/>
    <lineage>
        <taxon>Eukaryota</taxon>
        <taxon>Metazoa</taxon>
        <taxon>Ecdysozoa</taxon>
        <taxon>Nematoda</taxon>
        <taxon>Chromadorea</taxon>
        <taxon>Rhabditida</taxon>
        <taxon>Rhabditina</taxon>
        <taxon>Rhabditomorpha</taxon>
        <taxon>Rhabditoidea</taxon>
        <taxon>Rhabditidae</taxon>
        <taxon>Peloderinae</taxon>
        <taxon>Caenorhabditis</taxon>
    </lineage>
</organism>
<feature type="region of interest" description="Disordered" evidence="1">
    <location>
        <begin position="293"/>
        <end position="318"/>
    </location>
</feature>
<reference evidence="2 3" key="1">
    <citation type="submission" date="2022-04" db="EMBL/GenBank/DDBJ databases">
        <title>Chromosome-level reference genomes for two strains of Caenorhabditis briggsae: an improved platform for comparative genomics.</title>
        <authorList>
            <person name="Stevens L."/>
            <person name="Andersen E."/>
        </authorList>
    </citation>
    <scope>NUCLEOTIDE SEQUENCE [LARGE SCALE GENOMIC DNA]</scope>
    <source>
        <strain evidence="2">VX34</strain>
        <tissue evidence="2">Whole-organism</tissue>
    </source>
</reference>